<dbReference type="Pfam" id="PF13715">
    <property type="entry name" value="CarbopepD_reg_2"/>
    <property type="match status" value="1"/>
</dbReference>
<keyword evidence="3 7" id="KW-1134">Transmembrane beta strand</keyword>
<evidence type="ECO:0000259" key="9">
    <source>
        <dbReference type="Pfam" id="PF07715"/>
    </source>
</evidence>
<reference evidence="10" key="1">
    <citation type="submission" date="2022-12" db="EMBL/GenBank/DDBJ databases">
        <title>Genome sequence of HCMS5-2.</title>
        <authorList>
            <person name="Woo H."/>
        </authorList>
    </citation>
    <scope>NUCLEOTIDE SEQUENCE</scope>
    <source>
        <strain evidence="10">HCMS5-2</strain>
    </source>
</reference>
<evidence type="ECO:0000256" key="3">
    <source>
        <dbReference type="ARBA" id="ARBA00022452"/>
    </source>
</evidence>
<feature type="signal peptide" evidence="8">
    <location>
        <begin position="1"/>
        <end position="17"/>
    </location>
</feature>
<evidence type="ECO:0000313" key="10">
    <source>
        <dbReference type="EMBL" id="MCZ4245123.1"/>
    </source>
</evidence>
<dbReference type="NCBIfam" id="TIGR04056">
    <property type="entry name" value="OMP_RagA_SusC"/>
    <property type="match status" value="1"/>
</dbReference>
<evidence type="ECO:0000256" key="4">
    <source>
        <dbReference type="ARBA" id="ARBA00022692"/>
    </source>
</evidence>
<dbReference type="SUPFAM" id="SSF49464">
    <property type="entry name" value="Carboxypeptidase regulatory domain-like"/>
    <property type="match status" value="1"/>
</dbReference>
<organism evidence="10 11">
    <name type="scientific">Pedobacter punctiformis</name>
    <dbReference type="NCBI Taxonomy" id="3004097"/>
    <lineage>
        <taxon>Bacteria</taxon>
        <taxon>Pseudomonadati</taxon>
        <taxon>Bacteroidota</taxon>
        <taxon>Sphingobacteriia</taxon>
        <taxon>Sphingobacteriales</taxon>
        <taxon>Sphingobacteriaceae</taxon>
        <taxon>Pedobacter</taxon>
    </lineage>
</organism>
<dbReference type="InterPro" id="IPR037066">
    <property type="entry name" value="Plug_dom_sf"/>
</dbReference>
<sequence length="1173" mass="130101">MRLTALILLTAILQVSANTYGQKITLSEKNTALDKVFDKIRLQSGFDFVFTTSTMKHANPVDINIRNTDLKDALKLVFEKQPLNYSIEGKSVIISPKVKSFLDKIVDAFDAIEVKGKVIDENGKPLARATIKIKNEYRFTYTNDYGEFKMTGVDESATLIISFLGYENKEIKAAKELGNIQLVEASGKLQEVVVSTGYQLIDKSKMTGSSAKVEAKDLVINGTTTLEQSLQGKLAGLEVVNNTGMVGTRQTVRVRGTSTLLGSQEPVWVVDGIIQEDPLPFKAAELNRFGKDPSNETALKNFVGSTISWLNPYDIQDITVLKDAASTAIYGVKAANGVIVINTKRGQTGRAPSVTYSNSFSTQSKYSYDKLELMNSKERVDVSREVWERGLISSYSLDEVGFQGILKQYLAQKISYDQFNSGVKQLEVNNTDWLDILFQTPLNQNHNISISGGGNGGGSYFGSFGYNNQKGLAKGNGLKGYNGNVSFTSNISSKLVVSARISGNYSKTEGFKGTDPYQYATSTNRAIPAYNEDGTLSYYRYGNFQYNILNELANSGNDNIKTSLNATVNATYKLPVGFRFESVLGLSYSGTHGETYATDQTNEITARRRYEYGAFSPETYEYKSSPLPVGGVLSTLESRNTNYTWRNGLTYGTTINQKHSISGMMGMELRSNMYQGSLATSYGYLPGMGKIIVNPPLTTLNGTTYIPNSIIYDASTHTITDQKANYVSYYLTGGYTYDNRYVFSASVRGDASNRFGQDKRSRFKPVWALGARWNVAREHWFDQNTWFNDFSIRTSFGHQGNVAENYGPDLITKMGGLNTLTGEALLNISNLPYTNLRMEKTQTIDLGVDFGFFKNRVTGSVDYYHKKSKDLIVLLDVPFENGVSQMPVNNGNMINSGFDLALNFIPARNGNFTWTVGFNFSKNYNKVESKLLPNPTWNNATSGTYNVEGFPVSSFWVFDYKGLNATTGLPMYNIPTGTDNLNARTDASAYMVYGGKLNADFNTGINTSFRYKNLTLSTNMYLSVGGKKILAPVYTDITNNTPNEYNNLPKILVDRWRKPGDELTTNVPALPYFGIPFISIPGEVTTYSPYVLYNFSTLRVVSASYLRISNINLSYTLPDSFCKRILTKSVTLGYSLSNPYTFVSKDYKGLDPEVASGNQPLPRIHVLNMAVTF</sequence>
<dbReference type="InterPro" id="IPR023996">
    <property type="entry name" value="TonB-dep_OMP_SusC/RagA"/>
</dbReference>
<keyword evidence="2 7" id="KW-0813">Transport</keyword>
<name>A0ABT4LB42_9SPHI</name>
<accession>A0ABT4LB42</accession>
<feature type="chain" id="PRO_5046980128" evidence="8">
    <location>
        <begin position="18"/>
        <end position="1173"/>
    </location>
</feature>
<keyword evidence="6 7" id="KW-0998">Cell outer membrane</keyword>
<dbReference type="Gene3D" id="2.170.130.10">
    <property type="entry name" value="TonB-dependent receptor, plug domain"/>
    <property type="match status" value="1"/>
</dbReference>
<evidence type="ECO:0000313" key="11">
    <source>
        <dbReference type="Proteomes" id="UP001144347"/>
    </source>
</evidence>
<keyword evidence="8" id="KW-0732">Signal</keyword>
<proteinExistence type="inferred from homology"/>
<dbReference type="Gene3D" id="2.60.40.1120">
    <property type="entry name" value="Carboxypeptidase-like, regulatory domain"/>
    <property type="match status" value="1"/>
</dbReference>
<evidence type="ECO:0000256" key="8">
    <source>
        <dbReference type="SAM" id="SignalP"/>
    </source>
</evidence>
<dbReference type="InterPro" id="IPR008969">
    <property type="entry name" value="CarboxyPept-like_regulatory"/>
</dbReference>
<dbReference type="InterPro" id="IPR012910">
    <property type="entry name" value="Plug_dom"/>
</dbReference>
<evidence type="ECO:0000256" key="7">
    <source>
        <dbReference type="PROSITE-ProRule" id="PRU01360"/>
    </source>
</evidence>
<evidence type="ECO:0000256" key="1">
    <source>
        <dbReference type="ARBA" id="ARBA00004571"/>
    </source>
</evidence>
<dbReference type="InterPro" id="IPR039426">
    <property type="entry name" value="TonB-dep_rcpt-like"/>
</dbReference>
<dbReference type="Pfam" id="PF07715">
    <property type="entry name" value="Plug"/>
    <property type="match status" value="1"/>
</dbReference>
<protein>
    <submittedName>
        <fullName evidence="10">SusC/RagA family TonB-linked outer membrane protein</fullName>
    </submittedName>
</protein>
<keyword evidence="11" id="KW-1185">Reference proteome</keyword>
<dbReference type="SUPFAM" id="SSF56935">
    <property type="entry name" value="Porins"/>
    <property type="match status" value="1"/>
</dbReference>
<dbReference type="Proteomes" id="UP001144347">
    <property type="component" value="Unassembled WGS sequence"/>
</dbReference>
<dbReference type="PROSITE" id="PS52016">
    <property type="entry name" value="TONB_DEPENDENT_REC_3"/>
    <property type="match status" value="1"/>
</dbReference>
<evidence type="ECO:0000256" key="5">
    <source>
        <dbReference type="ARBA" id="ARBA00023136"/>
    </source>
</evidence>
<dbReference type="NCBIfam" id="TIGR04057">
    <property type="entry name" value="SusC_RagA_signa"/>
    <property type="match status" value="1"/>
</dbReference>
<feature type="domain" description="TonB-dependent receptor plug" evidence="9">
    <location>
        <begin position="203"/>
        <end position="338"/>
    </location>
</feature>
<comment type="subcellular location">
    <subcellularLocation>
        <location evidence="1 7">Cell outer membrane</location>
        <topology evidence="1 7">Multi-pass membrane protein</topology>
    </subcellularLocation>
</comment>
<dbReference type="EMBL" id="JAPWGM010000004">
    <property type="protein sequence ID" value="MCZ4245123.1"/>
    <property type="molecule type" value="Genomic_DNA"/>
</dbReference>
<keyword evidence="4 7" id="KW-0812">Transmembrane</keyword>
<dbReference type="Gene3D" id="2.40.170.20">
    <property type="entry name" value="TonB-dependent receptor, beta-barrel domain"/>
    <property type="match status" value="1"/>
</dbReference>
<dbReference type="RefSeq" id="WP_269428175.1">
    <property type="nucleotide sequence ID" value="NZ_JAPWGM010000004.1"/>
</dbReference>
<evidence type="ECO:0000256" key="6">
    <source>
        <dbReference type="ARBA" id="ARBA00023237"/>
    </source>
</evidence>
<dbReference type="InterPro" id="IPR036942">
    <property type="entry name" value="Beta-barrel_TonB_sf"/>
</dbReference>
<comment type="caution">
    <text evidence="10">The sequence shown here is derived from an EMBL/GenBank/DDBJ whole genome shotgun (WGS) entry which is preliminary data.</text>
</comment>
<gene>
    <name evidence="10" type="ORF">O0955_14010</name>
</gene>
<dbReference type="InterPro" id="IPR023997">
    <property type="entry name" value="TonB-dep_OMP_SusC/RagA_CS"/>
</dbReference>
<evidence type="ECO:0000256" key="2">
    <source>
        <dbReference type="ARBA" id="ARBA00022448"/>
    </source>
</evidence>
<comment type="similarity">
    <text evidence="7">Belongs to the TonB-dependent receptor family.</text>
</comment>
<keyword evidence="5 7" id="KW-0472">Membrane</keyword>